<keyword evidence="1" id="KW-0472">Membrane</keyword>
<comment type="caution">
    <text evidence="2">The sequence shown here is derived from an EMBL/GenBank/DDBJ whole genome shotgun (WGS) entry which is preliminary data.</text>
</comment>
<feature type="transmembrane region" description="Helical" evidence="1">
    <location>
        <begin position="174"/>
        <end position="197"/>
    </location>
</feature>
<proteinExistence type="predicted"/>
<keyword evidence="1" id="KW-0812">Transmembrane</keyword>
<gene>
    <name evidence="2" type="ORF">VKT23_005254</name>
</gene>
<dbReference type="Proteomes" id="UP001498398">
    <property type="component" value="Unassembled WGS sequence"/>
</dbReference>
<accession>A0ABR1JQJ8</accession>
<keyword evidence="1" id="KW-1133">Transmembrane helix</keyword>
<sequence length="226" mass="24682">MTSKSAEKQFRKAIKDVKTSAKKYLRFLIDNDSSSADKKQRMKTQTYEDDLIKKLRTAAEKAPEPKAKEYYQCKSNLFCEKPGSDGSAVDEPREMSEDRQRRLQRLNSIIMHAYKDIGVDNTNGKIGEEKGLGVLKTLKKIIKGCFVILAIPAGLVFLLVSSVLGIVGDVINGALGLVFSVVVMLGMCVVCIVGGFLTCIGIGCGCINIDDSDEVTLSSRPSHPIS</sequence>
<protein>
    <submittedName>
        <fullName evidence="2">Uncharacterized protein</fullName>
    </submittedName>
</protein>
<dbReference type="EMBL" id="JBANRG010000006">
    <property type="protein sequence ID" value="KAK7465275.1"/>
    <property type="molecule type" value="Genomic_DNA"/>
</dbReference>
<reference evidence="2 3" key="1">
    <citation type="submission" date="2024-01" db="EMBL/GenBank/DDBJ databases">
        <title>A draft genome for the cacao thread blight pathogen Marasmiellus scandens.</title>
        <authorList>
            <person name="Baruah I.K."/>
            <person name="Leung J."/>
            <person name="Bukari Y."/>
            <person name="Amoako-Attah I."/>
            <person name="Meinhardt L.W."/>
            <person name="Bailey B.A."/>
            <person name="Cohen S.P."/>
        </authorList>
    </citation>
    <scope>NUCLEOTIDE SEQUENCE [LARGE SCALE GENOMIC DNA]</scope>
    <source>
        <strain evidence="2 3">GH-19</strain>
    </source>
</reference>
<evidence type="ECO:0000313" key="2">
    <source>
        <dbReference type="EMBL" id="KAK7465275.1"/>
    </source>
</evidence>
<organism evidence="2 3">
    <name type="scientific">Marasmiellus scandens</name>
    <dbReference type="NCBI Taxonomy" id="2682957"/>
    <lineage>
        <taxon>Eukaryota</taxon>
        <taxon>Fungi</taxon>
        <taxon>Dikarya</taxon>
        <taxon>Basidiomycota</taxon>
        <taxon>Agaricomycotina</taxon>
        <taxon>Agaricomycetes</taxon>
        <taxon>Agaricomycetidae</taxon>
        <taxon>Agaricales</taxon>
        <taxon>Marasmiineae</taxon>
        <taxon>Omphalotaceae</taxon>
        <taxon>Marasmiellus</taxon>
    </lineage>
</organism>
<evidence type="ECO:0000313" key="3">
    <source>
        <dbReference type="Proteomes" id="UP001498398"/>
    </source>
</evidence>
<name>A0ABR1JQJ8_9AGAR</name>
<feature type="transmembrane region" description="Helical" evidence="1">
    <location>
        <begin position="145"/>
        <end position="168"/>
    </location>
</feature>
<keyword evidence="3" id="KW-1185">Reference proteome</keyword>
<evidence type="ECO:0000256" key="1">
    <source>
        <dbReference type="SAM" id="Phobius"/>
    </source>
</evidence>